<reference evidence="9" key="1">
    <citation type="submission" date="2025-08" db="UniProtKB">
        <authorList>
            <consortium name="RefSeq"/>
        </authorList>
    </citation>
    <scope>IDENTIFICATION</scope>
</reference>
<dbReference type="PROSITE" id="PS50056">
    <property type="entry name" value="TYR_PHOSPHATASE_2"/>
    <property type="match status" value="1"/>
</dbReference>
<name>A0ABM0K098_APLCA</name>
<dbReference type="PROSITE" id="PS00383">
    <property type="entry name" value="TYR_PHOSPHATASE_1"/>
    <property type="match status" value="1"/>
</dbReference>
<comment type="similarity">
    <text evidence="1">Belongs to the protein-tyrosine phosphatase family. Non-receptor class dual specificity subfamily.</text>
</comment>
<evidence type="ECO:0000256" key="1">
    <source>
        <dbReference type="ARBA" id="ARBA00008601"/>
    </source>
</evidence>
<evidence type="ECO:0000259" key="7">
    <source>
        <dbReference type="PROSITE" id="PS50056"/>
    </source>
</evidence>
<dbReference type="SMART" id="SM00195">
    <property type="entry name" value="DSPc"/>
    <property type="match status" value="1"/>
</dbReference>
<feature type="compositionally biased region" description="Polar residues" evidence="5">
    <location>
        <begin position="436"/>
        <end position="446"/>
    </location>
</feature>
<evidence type="ECO:0000256" key="2">
    <source>
        <dbReference type="ARBA" id="ARBA00013064"/>
    </source>
</evidence>
<gene>
    <name evidence="9" type="primary">LOC101845022</name>
</gene>
<feature type="region of interest" description="Disordered" evidence="5">
    <location>
        <begin position="313"/>
        <end position="341"/>
    </location>
</feature>
<evidence type="ECO:0000313" key="9">
    <source>
        <dbReference type="RefSeq" id="XP_005105712.1"/>
    </source>
</evidence>
<accession>A0ABM0K098</accession>
<evidence type="ECO:0000259" key="6">
    <source>
        <dbReference type="PROSITE" id="PS50054"/>
    </source>
</evidence>
<dbReference type="PANTHER" id="PTHR45848:SF4">
    <property type="entry name" value="DUAL SPECIFICITY PROTEIN PHOSPHATASE 12"/>
    <property type="match status" value="1"/>
</dbReference>
<keyword evidence="3" id="KW-0378">Hydrolase</keyword>
<dbReference type="PROSITE" id="PS50054">
    <property type="entry name" value="TYR_PHOSPHATASE_DUAL"/>
    <property type="match status" value="1"/>
</dbReference>
<dbReference type="PANTHER" id="PTHR45848">
    <property type="entry name" value="DUAL SPECIFICITY PROTEIN PHOSPHATASE 12 FAMILY MEMBER"/>
    <property type="match status" value="1"/>
</dbReference>
<keyword evidence="4" id="KW-0904">Protein phosphatase</keyword>
<dbReference type="Proteomes" id="UP000694888">
    <property type="component" value="Unplaced"/>
</dbReference>
<dbReference type="GeneID" id="101845022"/>
<organism evidence="8 9">
    <name type="scientific">Aplysia californica</name>
    <name type="common">California sea hare</name>
    <dbReference type="NCBI Taxonomy" id="6500"/>
    <lineage>
        <taxon>Eukaryota</taxon>
        <taxon>Metazoa</taxon>
        <taxon>Spiralia</taxon>
        <taxon>Lophotrochozoa</taxon>
        <taxon>Mollusca</taxon>
        <taxon>Gastropoda</taxon>
        <taxon>Heterobranchia</taxon>
        <taxon>Euthyneura</taxon>
        <taxon>Tectipleura</taxon>
        <taxon>Aplysiida</taxon>
        <taxon>Aplysioidea</taxon>
        <taxon>Aplysiidae</taxon>
        <taxon>Aplysia</taxon>
    </lineage>
</organism>
<dbReference type="InterPro" id="IPR000340">
    <property type="entry name" value="Dual-sp_phosphatase_cat-dom"/>
</dbReference>
<evidence type="ECO:0000256" key="4">
    <source>
        <dbReference type="ARBA" id="ARBA00022912"/>
    </source>
</evidence>
<dbReference type="RefSeq" id="XP_005105712.1">
    <property type="nucleotide sequence ID" value="XM_005105655.3"/>
</dbReference>
<dbReference type="Gene3D" id="3.90.190.10">
    <property type="entry name" value="Protein tyrosine phosphatase superfamily"/>
    <property type="match status" value="1"/>
</dbReference>
<dbReference type="InterPro" id="IPR016130">
    <property type="entry name" value="Tyr_Pase_AS"/>
</dbReference>
<dbReference type="EC" id="3.1.3.48" evidence="2"/>
<dbReference type="CDD" id="cd14498">
    <property type="entry name" value="DSP"/>
    <property type="match status" value="1"/>
</dbReference>
<proteinExistence type="inferred from homology"/>
<evidence type="ECO:0000313" key="8">
    <source>
        <dbReference type="Proteomes" id="UP000694888"/>
    </source>
</evidence>
<feature type="domain" description="Tyrosine-protein phosphatase" evidence="6">
    <location>
        <begin position="2"/>
        <end position="145"/>
    </location>
</feature>
<evidence type="ECO:0000256" key="5">
    <source>
        <dbReference type="SAM" id="MobiDB-lite"/>
    </source>
</evidence>
<dbReference type="InterPro" id="IPR000387">
    <property type="entry name" value="Tyr_Pase_dom"/>
</dbReference>
<sequence>METSDRIIEGLYLGGVMAALSEKDLQDKKITHILSVDEKPLPDILTQKLTYKHVFALDLYDFDLLSVLPECVLFIDQAIEGHCAILVHCQAGMSRSATVVAAYLMYKQGLSKAKALEHVSSCRPLVRPNDGFQEQLQLLENMGGQVNRGHSEFRAYQLNKLAVKSKCGQFAGGVPEHEIPSEVFVQPDYSGKSGDAYYKCRKCRVFLFHEGASTQHYVGQGESAFDWRSKIPANKRQRSGEGDAEVICTKSLFVDPLVWMKGKISSIAGKLHCPKCNAKIGSYIWYGEKCPCGAWVAPAFHIDYGKVDKIPSQPVMPRTHTPATRAGRASASVTPPPGRPRGVVEGFPSSGRPISQLSEATTAAVAARLTSTHPEAAVATVSPLTVPVASVAPSSAVTMATVTPMTSMEMDSSDGSSRGIPRSGVTAAVNRDLESGISSMNMDVDS</sequence>
<dbReference type="InterPro" id="IPR020422">
    <property type="entry name" value="TYR_PHOSPHATASE_DUAL_dom"/>
</dbReference>
<evidence type="ECO:0000256" key="3">
    <source>
        <dbReference type="ARBA" id="ARBA00022801"/>
    </source>
</evidence>
<keyword evidence="8" id="KW-1185">Reference proteome</keyword>
<dbReference type="Pfam" id="PF00782">
    <property type="entry name" value="DSPc"/>
    <property type="match status" value="1"/>
</dbReference>
<feature type="region of interest" description="Disordered" evidence="5">
    <location>
        <begin position="408"/>
        <end position="446"/>
    </location>
</feature>
<dbReference type="SUPFAM" id="SSF52799">
    <property type="entry name" value="(Phosphotyrosine protein) phosphatases II"/>
    <property type="match status" value="1"/>
</dbReference>
<dbReference type="InterPro" id="IPR029021">
    <property type="entry name" value="Prot-tyrosine_phosphatase-like"/>
</dbReference>
<feature type="domain" description="Tyrosine specific protein phosphatases" evidence="7">
    <location>
        <begin position="65"/>
        <end position="124"/>
    </location>
</feature>
<protein>
    <recommendedName>
        <fullName evidence="2">protein-tyrosine-phosphatase</fullName>
        <ecNumber evidence="2">3.1.3.48</ecNumber>
    </recommendedName>
</protein>